<evidence type="ECO:0000313" key="3">
    <source>
        <dbReference type="Proteomes" id="UP001174909"/>
    </source>
</evidence>
<organism evidence="2 3">
    <name type="scientific">Geodia barretti</name>
    <name type="common">Barrett's horny sponge</name>
    <dbReference type="NCBI Taxonomy" id="519541"/>
    <lineage>
        <taxon>Eukaryota</taxon>
        <taxon>Metazoa</taxon>
        <taxon>Porifera</taxon>
        <taxon>Demospongiae</taxon>
        <taxon>Heteroscleromorpha</taxon>
        <taxon>Tetractinellida</taxon>
        <taxon>Astrophorina</taxon>
        <taxon>Geodiidae</taxon>
        <taxon>Geodia</taxon>
    </lineage>
</organism>
<feature type="region of interest" description="Disordered" evidence="1">
    <location>
        <begin position="22"/>
        <end position="72"/>
    </location>
</feature>
<reference evidence="2" key="1">
    <citation type="submission" date="2023-03" db="EMBL/GenBank/DDBJ databases">
        <authorList>
            <person name="Steffen K."/>
            <person name="Cardenas P."/>
        </authorList>
    </citation>
    <scope>NUCLEOTIDE SEQUENCE</scope>
</reference>
<dbReference type="EMBL" id="CASHTH010002554">
    <property type="protein sequence ID" value="CAI8031707.1"/>
    <property type="molecule type" value="Genomic_DNA"/>
</dbReference>
<accession>A0AA35WYZ4</accession>
<keyword evidence="3" id="KW-1185">Reference proteome</keyword>
<name>A0AA35WYZ4_GEOBA</name>
<evidence type="ECO:0000256" key="1">
    <source>
        <dbReference type="SAM" id="MobiDB-lite"/>
    </source>
</evidence>
<dbReference type="Proteomes" id="UP001174909">
    <property type="component" value="Unassembled WGS sequence"/>
</dbReference>
<comment type="caution">
    <text evidence="2">The sequence shown here is derived from an EMBL/GenBank/DDBJ whole genome shotgun (WGS) entry which is preliminary data.</text>
</comment>
<proteinExistence type="predicted"/>
<gene>
    <name evidence="2" type="ORF">GBAR_LOCUS17976</name>
</gene>
<sequence length="72" mass="8152">MIIGALAWLAKKIARCVTCKGDEEEGKKGPVGVGREAGGEKQRAACRREQRRQEQEDRAYSEVQTYDYEQYG</sequence>
<feature type="compositionally biased region" description="Basic and acidic residues" evidence="1">
    <location>
        <begin position="37"/>
        <end position="60"/>
    </location>
</feature>
<protein>
    <submittedName>
        <fullName evidence="2">Uncharacterized protein</fullName>
    </submittedName>
</protein>
<dbReference type="AlphaFoldDB" id="A0AA35WYZ4"/>
<evidence type="ECO:0000313" key="2">
    <source>
        <dbReference type="EMBL" id="CAI8031707.1"/>
    </source>
</evidence>